<dbReference type="Pfam" id="PF13347">
    <property type="entry name" value="MFS_2"/>
    <property type="match status" value="1"/>
</dbReference>
<proteinExistence type="predicted"/>
<accession>D1PII8</accession>
<evidence type="ECO:0000313" key="2">
    <source>
        <dbReference type="EMBL" id="EFB77347.1"/>
    </source>
</evidence>
<protein>
    <submittedName>
        <fullName evidence="2">Transporter, major facilitator family protein</fullName>
    </submittedName>
</protein>
<dbReference type="InterPro" id="IPR001927">
    <property type="entry name" value="Na/Gal_symport"/>
</dbReference>
<keyword evidence="1" id="KW-0472">Membrane</keyword>
<organism evidence="2 3">
    <name type="scientific">Subdoligranulum variabile DSM 15176</name>
    <dbReference type="NCBI Taxonomy" id="411471"/>
    <lineage>
        <taxon>Bacteria</taxon>
        <taxon>Bacillati</taxon>
        <taxon>Bacillota</taxon>
        <taxon>Clostridia</taxon>
        <taxon>Eubacteriales</taxon>
        <taxon>Oscillospiraceae</taxon>
        <taxon>Subdoligranulum</taxon>
    </lineage>
</organism>
<keyword evidence="3" id="KW-1185">Reference proteome</keyword>
<feature type="transmembrane region" description="Helical" evidence="1">
    <location>
        <begin position="419"/>
        <end position="441"/>
    </location>
</feature>
<dbReference type="EMBL" id="ACBY02000011">
    <property type="protein sequence ID" value="EFB77347.1"/>
    <property type="molecule type" value="Genomic_DNA"/>
</dbReference>
<dbReference type="GO" id="GO:0006814">
    <property type="term" value="P:sodium ion transport"/>
    <property type="evidence" value="ECO:0007669"/>
    <property type="project" value="InterPro"/>
</dbReference>
<dbReference type="GO" id="GO:0005886">
    <property type="term" value="C:plasma membrane"/>
    <property type="evidence" value="ECO:0007669"/>
    <property type="project" value="TreeGrafter"/>
</dbReference>
<dbReference type="GO" id="GO:0015293">
    <property type="term" value="F:symporter activity"/>
    <property type="evidence" value="ECO:0007669"/>
    <property type="project" value="InterPro"/>
</dbReference>
<dbReference type="Gene3D" id="1.20.1250.20">
    <property type="entry name" value="MFS general substrate transporter like domains"/>
    <property type="match status" value="2"/>
</dbReference>
<feature type="transmembrane region" description="Helical" evidence="1">
    <location>
        <begin position="43"/>
        <end position="61"/>
    </location>
</feature>
<feature type="transmembrane region" description="Helical" evidence="1">
    <location>
        <begin position="243"/>
        <end position="264"/>
    </location>
</feature>
<dbReference type="Proteomes" id="UP000003438">
    <property type="component" value="Unassembled WGS sequence"/>
</dbReference>
<feature type="transmembrane region" description="Helical" evidence="1">
    <location>
        <begin position="309"/>
        <end position="327"/>
    </location>
</feature>
<feature type="transmembrane region" description="Helical" evidence="1">
    <location>
        <begin position="333"/>
        <end position="357"/>
    </location>
</feature>
<dbReference type="PANTHER" id="PTHR11328:SF24">
    <property type="entry name" value="MAJOR FACILITATOR SUPERFAMILY (MFS) PROFILE DOMAIN-CONTAINING PROTEIN"/>
    <property type="match status" value="1"/>
</dbReference>
<dbReference type="eggNOG" id="COG2211">
    <property type="taxonomic scope" value="Bacteria"/>
</dbReference>
<dbReference type="CDD" id="cd17332">
    <property type="entry name" value="MFS_MelB_like"/>
    <property type="match status" value="1"/>
</dbReference>
<dbReference type="HOGENOM" id="CLU_027408_0_1_9"/>
<feature type="transmembrane region" description="Helical" evidence="1">
    <location>
        <begin position="189"/>
        <end position="211"/>
    </location>
</feature>
<feature type="transmembrane region" description="Helical" evidence="1">
    <location>
        <begin position="116"/>
        <end position="136"/>
    </location>
</feature>
<evidence type="ECO:0000313" key="3">
    <source>
        <dbReference type="Proteomes" id="UP000003438"/>
    </source>
</evidence>
<dbReference type="InterPro" id="IPR036259">
    <property type="entry name" value="MFS_trans_sf"/>
</dbReference>
<dbReference type="NCBIfam" id="TIGR00792">
    <property type="entry name" value="gph"/>
    <property type="match status" value="1"/>
</dbReference>
<feature type="transmembrane region" description="Helical" evidence="1">
    <location>
        <begin position="276"/>
        <end position="297"/>
    </location>
</feature>
<keyword evidence="1" id="KW-1133">Transmembrane helix</keyword>
<dbReference type="RefSeq" id="WP_007045600.1">
    <property type="nucleotide sequence ID" value="NZ_GG704769.1"/>
</dbReference>
<feature type="transmembrane region" description="Helical" evidence="1">
    <location>
        <begin position="389"/>
        <end position="407"/>
    </location>
</feature>
<dbReference type="GO" id="GO:0008643">
    <property type="term" value="P:carbohydrate transport"/>
    <property type="evidence" value="ECO:0007669"/>
    <property type="project" value="InterPro"/>
</dbReference>
<evidence type="ECO:0000256" key="1">
    <source>
        <dbReference type="SAM" id="Phobius"/>
    </source>
</evidence>
<dbReference type="PANTHER" id="PTHR11328">
    <property type="entry name" value="MAJOR FACILITATOR SUPERFAMILY DOMAIN-CONTAINING PROTEIN"/>
    <property type="match status" value="1"/>
</dbReference>
<dbReference type="STRING" id="411471.SUBVAR_04153"/>
<name>D1PII8_9FIRM</name>
<dbReference type="InterPro" id="IPR039672">
    <property type="entry name" value="MFS_2"/>
</dbReference>
<gene>
    <name evidence="2" type="ORF">SUBVAR_04153</name>
</gene>
<dbReference type="OrthoDB" id="9764596at2"/>
<reference evidence="2" key="1">
    <citation type="submission" date="2009-12" db="EMBL/GenBank/DDBJ databases">
        <authorList>
            <person name="Weinstock G."/>
            <person name="Sodergren E."/>
            <person name="Clifton S."/>
            <person name="Fulton L."/>
            <person name="Fulton B."/>
            <person name="Courtney L."/>
            <person name="Fronick C."/>
            <person name="Harrison M."/>
            <person name="Strong C."/>
            <person name="Farmer C."/>
            <person name="Delahaunty K."/>
            <person name="Markovic C."/>
            <person name="Hall O."/>
            <person name="Minx P."/>
            <person name="Tomlinson C."/>
            <person name="Mitreva M."/>
            <person name="Nelson J."/>
            <person name="Hou S."/>
            <person name="Wollam A."/>
            <person name="Pepin K.H."/>
            <person name="Johnson M."/>
            <person name="Bhonagiri V."/>
            <person name="Nash W.E."/>
            <person name="Warren W."/>
            <person name="Chinwalla A."/>
            <person name="Mardis E.R."/>
            <person name="Wilson R.K."/>
        </authorList>
    </citation>
    <scope>NUCLEOTIDE SEQUENCE [LARGE SCALE GENOMIC DNA]</scope>
    <source>
        <strain evidence="2">DSM 15176</strain>
    </source>
</reference>
<comment type="caution">
    <text evidence="2">The sequence shown here is derived from an EMBL/GenBank/DDBJ whole genome shotgun (WGS) entry which is preliminary data.</text>
</comment>
<keyword evidence="1" id="KW-0812">Transmembrane</keyword>
<feature type="transmembrane region" description="Helical" evidence="1">
    <location>
        <begin position="87"/>
        <end position="104"/>
    </location>
</feature>
<sequence length="463" mass="50484">MNRSATARPFGLRDKVGYLFGDFGNDFTFIFSTMMLMKFYTDVMGVSAGVVGLVMTIARIVDAFTDVTMGRICDRSRTTDHGKFKPWLLRMCGPVAIASFLIYQSGLAGLPMGAKIAYLFVTYILWGSVFYTAINIPYGSMASAISEDPDDRQSLSTFRTMGGTLAGVIIGVGLPLIAYQKVDGVETLIGSRVTLAAGVFSVLAVACYLLCYNLVTERVRVEAPDRKQESVLQMLKSAVHNRALISIIAASIVMLLAQLTMQGMSGYVYPDYYNNAAAQSASTLTMMVGMMLAAGAVKPLAKRFGKCEISVAASVFAVVVNVILFFVRPQNVWVYVGFQFLCWLGLGMFSMVCWALITDVIDYSELKTGRREDGTVYALYSFARKLGQAASAGLTGLLLELIGYSAATRTDPVVQEGLFNISVLVPALGFALLAAILWFWYPLHKKQVEENVQALKEKHAAEA</sequence>
<dbReference type="AlphaFoldDB" id="D1PII8"/>
<feature type="transmembrane region" description="Helical" evidence="1">
    <location>
        <begin position="157"/>
        <end position="177"/>
    </location>
</feature>
<dbReference type="SUPFAM" id="SSF103473">
    <property type="entry name" value="MFS general substrate transporter"/>
    <property type="match status" value="1"/>
</dbReference>